<evidence type="ECO:0000313" key="5">
    <source>
        <dbReference type="Proteomes" id="UP001141981"/>
    </source>
</evidence>
<organism evidence="4 5">
    <name type="scientific">Lactobacillus amylovorus</name>
    <dbReference type="NCBI Taxonomy" id="1604"/>
    <lineage>
        <taxon>Bacteria</taxon>
        <taxon>Bacillati</taxon>
        <taxon>Bacillota</taxon>
        <taxon>Bacilli</taxon>
        <taxon>Lactobacillales</taxon>
        <taxon>Lactobacillaceae</taxon>
        <taxon>Lactobacillus</taxon>
    </lineage>
</organism>
<name>A0A9X3W4M1_LACAM</name>
<feature type="domain" description="Baseplate J-like C-terminal" evidence="3">
    <location>
        <begin position="279"/>
        <end position="380"/>
    </location>
</feature>
<dbReference type="InterPro" id="IPR052399">
    <property type="entry name" value="Phage_Baseplate_Assmbl_Protein"/>
</dbReference>
<dbReference type="Pfam" id="PF26078">
    <property type="entry name" value="Baseplate_J_M"/>
    <property type="match status" value="1"/>
</dbReference>
<dbReference type="EMBL" id="JAOTGY010000004">
    <property type="protein sequence ID" value="MDB6257660.1"/>
    <property type="molecule type" value="Genomic_DNA"/>
</dbReference>
<dbReference type="Pfam" id="PF26079">
    <property type="entry name" value="Baseplate_J_C"/>
    <property type="match status" value="1"/>
</dbReference>
<reference evidence="4" key="1">
    <citation type="journal article" date="2022" name="Microorganisms">
        <title>Antibiotic Susceptibility, Resistance Gene Determinants and Corresponding Genomic Regions in Lactobacillus amylovorus Isolates Derived from Wild Boars and Domestic Pigs.</title>
        <authorList>
            <person name="Moravkova M."/>
            <person name="Kostovova I."/>
            <person name="Kavanova K."/>
            <person name="Pechar R."/>
            <person name="Stanek S."/>
            <person name="Brychta A."/>
            <person name="Zeman M."/>
            <person name="Kubasova T."/>
        </authorList>
    </citation>
    <scope>NUCLEOTIDE SEQUENCE</scope>
    <source>
        <strain evidence="4">M490A</strain>
    </source>
</reference>
<dbReference type="RefSeq" id="WP_271863825.1">
    <property type="nucleotide sequence ID" value="NZ_JAOTGR010000001.1"/>
</dbReference>
<dbReference type="PANTHER" id="PTHR37829:SF3">
    <property type="entry name" value="PROTEIN JAYE-RELATED"/>
    <property type="match status" value="1"/>
</dbReference>
<gene>
    <name evidence="4" type="ORF">ODU72_03035</name>
</gene>
<sequence>MNPEELANELEAQNYDYWLDLMLDNVPNDIDKREGSIIYDAVAPAAMVSAQQSLSLANILRETYIKTAQGEFLDYRAVEHGTSRYAATNTEVKARFNDDDGNPVNVEVGDRFASIAESPIFYTVIKANDDGTAEMQAEEAGTSANSYIGQVLPVTPNDNLAWAEITEIIAPARDAETDDHLRERILKSDAWLAYGGNIADYLDMIHKISEVGAAQVYPVWAGSGTVKLVIVNNDLMPASPDLVKKVKNIIDPEDNEAQGVGLAPIDHRVTVVAPEVLKVDVSIQLQLTDQANKVAVEKGIKDMLNELFSELRKDWDTINATVGRGYSLSIYRSRILSKIMLIDGVADSQLPKLNGEDKDIHLIFSNEVSQLPILGEVTISE</sequence>
<evidence type="ECO:0000256" key="1">
    <source>
        <dbReference type="ARBA" id="ARBA00038087"/>
    </source>
</evidence>
<proteinExistence type="inferred from homology"/>
<protein>
    <submittedName>
        <fullName evidence="4">Baseplate J/gp47 family protein</fullName>
    </submittedName>
</protein>
<comment type="caution">
    <text evidence="4">The sequence shown here is derived from an EMBL/GenBank/DDBJ whole genome shotgun (WGS) entry which is preliminary data.</text>
</comment>
<dbReference type="Proteomes" id="UP001141981">
    <property type="component" value="Unassembled WGS sequence"/>
</dbReference>
<evidence type="ECO:0000313" key="4">
    <source>
        <dbReference type="EMBL" id="MDB6257660.1"/>
    </source>
</evidence>
<feature type="domain" description="Baseplate J-like central" evidence="2">
    <location>
        <begin position="193"/>
        <end position="273"/>
    </location>
</feature>
<dbReference type="PANTHER" id="PTHR37829">
    <property type="entry name" value="PHAGE-LIKE ELEMENT PBSX PROTEIN XKDT"/>
    <property type="match status" value="1"/>
</dbReference>
<comment type="similarity">
    <text evidence="1">Belongs to the Mu gp47/PBSX XkdT family.</text>
</comment>
<accession>A0A9X3W4M1</accession>
<dbReference type="InterPro" id="IPR058531">
    <property type="entry name" value="Baseplate_J_M"/>
</dbReference>
<evidence type="ECO:0000259" key="2">
    <source>
        <dbReference type="Pfam" id="PF26078"/>
    </source>
</evidence>
<dbReference type="InterPro" id="IPR058530">
    <property type="entry name" value="Baseplate_J-like_C"/>
</dbReference>
<evidence type="ECO:0000259" key="3">
    <source>
        <dbReference type="Pfam" id="PF26079"/>
    </source>
</evidence>
<dbReference type="AlphaFoldDB" id="A0A9X3W4M1"/>
<reference evidence="4" key="2">
    <citation type="submission" date="2022-10" db="EMBL/GenBank/DDBJ databases">
        <authorList>
            <person name="Kostovova I."/>
            <person name="Moravkova M."/>
            <person name="Pechar R."/>
        </authorList>
    </citation>
    <scope>NUCLEOTIDE SEQUENCE</scope>
    <source>
        <strain evidence="4">M490A</strain>
    </source>
</reference>